<comment type="caution">
    <text evidence="7">The sequence shown here is derived from an EMBL/GenBank/DDBJ whole genome shotgun (WGS) entry which is preliminary data.</text>
</comment>
<feature type="compositionally biased region" description="Basic and acidic residues" evidence="5">
    <location>
        <begin position="208"/>
        <end position="221"/>
    </location>
</feature>
<keyword evidence="2" id="KW-0238">DNA-binding</keyword>
<name>A0A843WTG3_COLES</name>
<dbReference type="NCBIfam" id="TIGR01557">
    <property type="entry name" value="myb_SHAQKYF"/>
    <property type="match status" value="1"/>
</dbReference>
<dbReference type="GO" id="GO:0003677">
    <property type="term" value="F:DNA binding"/>
    <property type="evidence" value="ECO:0007669"/>
    <property type="project" value="UniProtKB-KW"/>
</dbReference>
<dbReference type="InterPro" id="IPR006447">
    <property type="entry name" value="Myb_dom_plants"/>
</dbReference>
<evidence type="ECO:0000256" key="5">
    <source>
        <dbReference type="SAM" id="MobiDB-lite"/>
    </source>
</evidence>
<keyword evidence="3" id="KW-0804">Transcription</keyword>
<dbReference type="InterPro" id="IPR025756">
    <property type="entry name" value="Myb_CC_LHEQLE"/>
</dbReference>
<dbReference type="GO" id="GO:0003700">
    <property type="term" value="F:DNA-binding transcription factor activity"/>
    <property type="evidence" value="ECO:0007669"/>
    <property type="project" value="InterPro"/>
</dbReference>
<dbReference type="Pfam" id="PF00249">
    <property type="entry name" value="Myb_DNA-binding"/>
    <property type="match status" value="1"/>
</dbReference>
<keyword evidence="4" id="KW-0539">Nucleus</keyword>
<reference evidence="7" key="1">
    <citation type="submission" date="2017-07" db="EMBL/GenBank/DDBJ databases">
        <title>Taro Niue Genome Assembly and Annotation.</title>
        <authorList>
            <person name="Atibalentja N."/>
            <person name="Keating K."/>
            <person name="Fields C.J."/>
        </authorList>
    </citation>
    <scope>NUCLEOTIDE SEQUENCE</scope>
    <source>
        <strain evidence="7">Niue_2</strain>
        <tissue evidence="7">Leaf</tissue>
    </source>
</reference>
<gene>
    <name evidence="7" type="ORF">Taro_038705</name>
</gene>
<feature type="domain" description="HTH myb-type" evidence="6">
    <location>
        <begin position="11"/>
        <end position="71"/>
    </location>
</feature>
<evidence type="ECO:0000256" key="3">
    <source>
        <dbReference type="ARBA" id="ARBA00023163"/>
    </source>
</evidence>
<proteinExistence type="predicted"/>
<dbReference type="AlphaFoldDB" id="A0A843WTG3"/>
<dbReference type="SUPFAM" id="SSF46689">
    <property type="entry name" value="Homeodomain-like"/>
    <property type="match status" value="1"/>
</dbReference>
<accession>A0A843WTG3</accession>
<protein>
    <recommendedName>
        <fullName evidence="6">HTH myb-type domain-containing protein</fullName>
    </recommendedName>
</protein>
<dbReference type="Gene3D" id="1.10.10.60">
    <property type="entry name" value="Homeodomain-like"/>
    <property type="match status" value="1"/>
</dbReference>
<evidence type="ECO:0000256" key="1">
    <source>
        <dbReference type="ARBA" id="ARBA00023015"/>
    </source>
</evidence>
<organism evidence="7 8">
    <name type="scientific">Colocasia esculenta</name>
    <name type="common">Wild taro</name>
    <name type="synonym">Arum esculentum</name>
    <dbReference type="NCBI Taxonomy" id="4460"/>
    <lineage>
        <taxon>Eukaryota</taxon>
        <taxon>Viridiplantae</taxon>
        <taxon>Streptophyta</taxon>
        <taxon>Embryophyta</taxon>
        <taxon>Tracheophyta</taxon>
        <taxon>Spermatophyta</taxon>
        <taxon>Magnoliopsida</taxon>
        <taxon>Liliopsida</taxon>
        <taxon>Araceae</taxon>
        <taxon>Aroideae</taxon>
        <taxon>Colocasieae</taxon>
        <taxon>Colocasia</taxon>
    </lineage>
</organism>
<dbReference type="PROSITE" id="PS51294">
    <property type="entry name" value="HTH_MYB"/>
    <property type="match status" value="1"/>
</dbReference>
<dbReference type="Pfam" id="PF14379">
    <property type="entry name" value="Myb_CC_LHEQLE"/>
    <property type="match status" value="1"/>
</dbReference>
<dbReference type="Proteomes" id="UP000652761">
    <property type="component" value="Unassembled WGS sequence"/>
</dbReference>
<evidence type="ECO:0000256" key="2">
    <source>
        <dbReference type="ARBA" id="ARBA00023125"/>
    </source>
</evidence>
<dbReference type="InterPro" id="IPR001005">
    <property type="entry name" value="SANT/Myb"/>
</dbReference>
<feature type="region of interest" description="Disordered" evidence="5">
    <location>
        <begin position="207"/>
        <end position="254"/>
    </location>
</feature>
<evidence type="ECO:0000259" key="6">
    <source>
        <dbReference type="PROSITE" id="PS51294"/>
    </source>
</evidence>
<keyword evidence="8" id="KW-1185">Reference proteome</keyword>
<evidence type="ECO:0000313" key="7">
    <source>
        <dbReference type="EMBL" id="MQM05890.1"/>
    </source>
</evidence>
<dbReference type="PANTHER" id="PTHR31499:SF11">
    <property type="entry name" value="MYB FAMILY TRANSCRIPTION FACTOR PHL8"/>
    <property type="match status" value="1"/>
</dbReference>
<dbReference type="OrthoDB" id="551907at2759"/>
<evidence type="ECO:0000256" key="4">
    <source>
        <dbReference type="ARBA" id="ARBA00023242"/>
    </source>
</evidence>
<dbReference type="InterPro" id="IPR017930">
    <property type="entry name" value="Myb_dom"/>
</dbReference>
<dbReference type="PANTHER" id="PTHR31499">
    <property type="entry name" value="MYB FAMILY TRANSCRIPTION FACTOR PHL11"/>
    <property type="match status" value="1"/>
</dbReference>
<evidence type="ECO:0000313" key="8">
    <source>
        <dbReference type="Proteomes" id="UP000652761"/>
    </source>
</evidence>
<keyword evidence="1" id="KW-0805">Transcription regulation</keyword>
<dbReference type="EMBL" id="NMUH01003496">
    <property type="protein sequence ID" value="MQM05890.1"/>
    <property type="molecule type" value="Genomic_DNA"/>
</dbReference>
<dbReference type="InterPro" id="IPR046955">
    <property type="entry name" value="PHR1-like"/>
</dbReference>
<sequence>MADTQRRVPSTQARSRLRWTRQLHERFVEAVSALGGTHKATPKSVKKAMGVPGLTLYHLKSHLQKYRLAVKRNPEASCNYREEADCSAQKSRGAYDSMAGEQSQIDGNMLQRNPEVHSKLDEQIEVQRHLQLRIDAQGRYFQTALMRAQEMLAGYGIDSASMGAAASELSEVLSAVDIEHLSCSCSGGNRNQRADCSGDSCLTTWESPEVKTGKPSKHETGLLHQSSSEDADDISSGAGKLAERPAGCDSETENRGGSIFCEGNCDQGGLPGCSSKGHSRQRKRCYRAAEEIDLNREPTLPTCFVLRGAPVLELSHAA</sequence>
<dbReference type="InterPro" id="IPR009057">
    <property type="entry name" value="Homeodomain-like_sf"/>
</dbReference>
<dbReference type="FunFam" id="1.10.10.60:FF:000002">
    <property type="entry name" value="Myb family transcription factor"/>
    <property type="match status" value="1"/>
</dbReference>